<reference evidence="7 8" key="1">
    <citation type="submission" date="2011-11" db="EMBL/GenBank/DDBJ databases">
        <title>Improved High-Quality Draft sequence of Beggiatoa alba B18lD.</title>
        <authorList>
            <consortium name="US DOE Joint Genome Institute"/>
            <person name="Lucas S."/>
            <person name="Han J."/>
            <person name="Lapidus A."/>
            <person name="Cheng J.-F."/>
            <person name="Goodwin L."/>
            <person name="Pitluck S."/>
            <person name="Peters L."/>
            <person name="Mikhailova N."/>
            <person name="Held B."/>
            <person name="Detter J.C."/>
            <person name="Han C."/>
            <person name="Tapia R."/>
            <person name="Land M."/>
            <person name="Hauser L."/>
            <person name="Kyrpides N."/>
            <person name="Ivanova N."/>
            <person name="Pagani I."/>
            <person name="Samuel K."/>
            <person name="Teske A."/>
            <person name="Mueller J."/>
            <person name="Woyke T."/>
        </authorList>
    </citation>
    <scope>NUCLEOTIDE SEQUENCE [LARGE SCALE GENOMIC DNA]</scope>
    <source>
        <strain evidence="7 8">B18LD</strain>
    </source>
</reference>
<dbReference type="Gene3D" id="3.40.190.10">
    <property type="entry name" value="Periplasmic binding protein-like II"/>
    <property type="match status" value="2"/>
</dbReference>
<comment type="function">
    <text evidence="5">Required for the activity of the bacterial periplasmic transport system of putrescine.</text>
</comment>
<dbReference type="EMBL" id="JH600070">
    <property type="protein sequence ID" value="EIJ41006.1"/>
    <property type="molecule type" value="Genomic_DNA"/>
</dbReference>
<dbReference type="PANTHER" id="PTHR30222:SF18">
    <property type="entry name" value="BIFUNCTIONAL POLYHYDROXYBUTYRATE SYNTHASE _ ABC TRANSPORTER PERIPLASMIC BINDING PROTEIN-RELATED"/>
    <property type="match status" value="1"/>
</dbReference>
<dbReference type="Proteomes" id="UP000005744">
    <property type="component" value="Unassembled WGS sequence"/>
</dbReference>
<sequence>MLKQFQQSLLGIAVACTLSSAAYAAEDKVLHIYNWSDYIAEDTVANFEKETGIKVVYDVFDSNEVLEAKLMTGKTGFDIVVPSAAPYLGRQIVAGVYQPLDKSKLSNYKNLDPVVLKSLEAVDPENKFAIPYLWGTTGIGYNPEKVKAALGENAPVDSWDLVFKPENLEKLSKCGVYFLDTPTEVFPIVLNYLGKEPLSENSDDYTKIVQPFMLKLRPFITNFHSSEYINALANGDICVAVGWSGDVLQAADRAAEANKGVKVEYSVPKEGTIMWVDMMAIPKDAKNSEAALKFLDFILRPEVIAGVSNFVHYANPNPASLEKVADEVKNNKGVFPAEDVKKKLFMLKILPQKTERTLTRVWTTIKTGK</sequence>
<evidence type="ECO:0000256" key="3">
    <source>
        <dbReference type="ARBA" id="ARBA00022729"/>
    </source>
</evidence>
<dbReference type="PANTHER" id="PTHR30222">
    <property type="entry name" value="SPERMIDINE/PUTRESCINE-BINDING PERIPLASMIC PROTEIN"/>
    <property type="match status" value="1"/>
</dbReference>
<evidence type="ECO:0000313" key="8">
    <source>
        <dbReference type="Proteomes" id="UP000005744"/>
    </source>
</evidence>
<dbReference type="SUPFAM" id="SSF53850">
    <property type="entry name" value="Periplasmic binding protein-like II"/>
    <property type="match status" value="1"/>
</dbReference>
<protein>
    <recommendedName>
        <fullName evidence="5">Putrescine-binding periplasmic protein</fullName>
    </recommendedName>
</protein>
<feature type="signal peptide" evidence="6">
    <location>
        <begin position="1"/>
        <end position="24"/>
    </location>
</feature>
<organism evidence="7 8">
    <name type="scientific">Beggiatoa alba B18LD</name>
    <dbReference type="NCBI Taxonomy" id="395493"/>
    <lineage>
        <taxon>Bacteria</taxon>
        <taxon>Pseudomonadati</taxon>
        <taxon>Pseudomonadota</taxon>
        <taxon>Gammaproteobacteria</taxon>
        <taxon>Thiotrichales</taxon>
        <taxon>Thiotrichaceae</taxon>
        <taxon>Beggiatoa</taxon>
    </lineage>
</organism>
<dbReference type="eggNOG" id="COG0687">
    <property type="taxonomic scope" value="Bacteria"/>
</dbReference>
<evidence type="ECO:0000313" key="7">
    <source>
        <dbReference type="EMBL" id="EIJ41006.1"/>
    </source>
</evidence>
<gene>
    <name evidence="7" type="ORF">BegalDRAFT_0082</name>
</gene>
<dbReference type="RefSeq" id="WP_002682550.1">
    <property type="nucleotide sequence ID" value="NZ_JH600070.1"/>
</dbReference>
<dbReference type="GO" id="GO:0015846">
    <property type="term" value="P:polyamine transport"/>
    <property type="evidence" value="ECO:0007669"/>
    <property type="project" value="InterPro"/>
</dbReference>
<proteinExistence type="inferred from homology"/>
<dbReference type="OrthoDB" id="9769319at2"/>
<dbReference type="STRING" id="395493.BegalDRAFT_0082"/>
<evidence type="ECO:0000256" key="1">
    <source>
        <dbReference type="ARBA" id="ARBA00004418"/>
    </source>
</evidence>
<dbReference type="CDD" id="cd13659">
    <property type="entry name" value="PBP2_PotF"/>
    <property type="match status" value="1"/>
</dbReference>
<dbReference type="PRINTS" id="PR00909">
    <property type="entry name" value="SPERMDNBNDNG"/>
</dbReference>
<dbReference type="GO" id="GO:0042597">
    <property type="term" value="C:periplasmic space"/>
    <property type="evidence" value="ECO:0007669"/>
    <property type="project" value="UniProtKB-SubCell"/>
</dbReference>
<dbReference type="InterPro" id="IPR001188">
    <property type="entry name" value="Sperm_putr-bd"/>
</dbReference>
<dbReference type="Pfam" id="PF13416">
    <property type="entry name" value="SBP_bac_8"/>
    <property type="match status" value="1"/>
</dbReference>
<evidence type="ECO:0000256" key="2">
    <source>
        <dbReference type="ARBA" id="ARBA00022448"/>
    </source>
</evidence>
<keyword evidence="4 5" id="KW-0574">Periplasm</keyword>
<dbReference type="AlphaFoldDB" id="I3CBL3"/>
<keyword evidence="3 6" id="KW-0732">Signal</keyword>
<feature type="chain" id="PRO_5003669422" description="Putrescine-binding periplasmic protein" evidence="6">
    <location>
        <begin position="25"/>
        <end position="369"/>
    </location>
</feature>
<accession>I3CBL3</accession>
<comment type="subcellular location">
    <subcellularLocation>
        <location evidence="1 5">Periplasm</location>
    </subcellularLocation>
</comment>
<name>I3CBL3_9GAMM</name>
<dbReference type="HOGENOM" id="CLU_026974_1_4_6"/>
<dbReference type="GO" id="GO:0019808">
    <property type="term" value="F:polyamine binding"/>
    <property type="evidence" value="ECO:0007669"/>
    <property type="project" value="InterPro"/>
</dbReference>
<evidence type="ECO:0000256" key="4">
    <source>
        <dbReference type="ARBA" id="ARBA00022764"/>
    </source>
</evidence>
<dbReference type="InterPro" id="IPR006059">
    <property type="entry name" value="SBP"/>
</dbReference>
<keyword evidence="2 5" id="KW-0813">Transport</keyword>
<dbReference type="PROSITE" id="PS51257">
    <property type="entry name" value="PROKAR_LIPOPROTEIN"/>
    <property type="match status" value="1"/>
</dbReference>
<dbReference type="PIRSF" id="PIRSF019574">
    <property type="entry name" value="Periplasmic_polyamine_BP"/>
    <property type="match status" value="1"/>
</dbReference>
<evidence type="ECO:0000256" key="5">
    <source>
        <dbReference type="PIRNR" id="PIRNR019574"/>
    </source>
</evidence>
<comment type="similarity">
    <text evidence="5">Belongs to the bacterial solute-binding protein PotD/PotF family.</text>
</comment>
<keyword evidence="8" id="KW-1185">Reference proteome</keyword>
<evidence type="ECO:0000256" key="6">
    <source>
        <dbReference type="SAM" id="SignalP"/>
    </source>
</evidence>